<dbReference type="RefSeq" id="WP_107282218.1">
    <property type="nucleotide sequence ID" value="NZ_PYMC01000002.1"/>
</dbReference>
<dbReference type="PANTHER" id="PTHR30055:SF146">
    <property type="entry name" value="HTH-TYPE TRANSCRIPTIONAL DUAL REGULATOR CECR"/>
    <property type="match status" value="1"/>
</dbReference>
<keyword evidence="1" id="KW-0805">Transcription regulation</keyword>
<keyword evidence="2 4" id="KW-0238">DNA-binding</keyword>
<dbReference type="AlphaFoldDB" id="A0A2T3N3K1"/>
<evidence type="ECO:0000256" key="3">
    <source>
        <dbReference type="ARBA" id="ARBA00023163"/>
    </source>
</evidence>
<sequence>MRPSTLKKQQKIIEVATKLFLEQGYTETSMDQIIEQCGGSKQTLYRYFGDKKGILVEVITQCTEEMEAVFQFEPDSDIPLAEQLTQFGYEYIKALCSPELLNMYRVISSESRHDKELAELFLSRGPHRIHHLLIDFLLSQVKREELKLDDPKFACTQLLSMLRGDYFQEALVGMDIPTEQEMKQYAAQTVKCFLYGYAT</sequence>
<evidence type="ECO:0000313" key="6">
    <source>
        <dbReference type="EMBL" id="PSW06855.1"/>
    </source>
</evidence>
<evidence type="ECO:0000259" key="5">
    <source>
        <dbReference type="PROSITE" id="PS50977"/>
    </source>
</evidence>
<dbReference type="Pfam" id="PF00440">
    <property type="entry name" value="TetR_N"/>
    <property type="match status" value="1"/>
</dbReference>
<dbReference type="InterPro" id="IPR036271">
    <property type="entry name" value="Tet_transcr_reg_TetR-rel_C_sf"/>
</dbReference>
<keyword evidence="3" id="KW-0804">Transcription</keyword>
<comment type="caution">
    <text evidence="6">The sequence shown here is derived from an EMBL/GenBank/DDBJ whole genome shotgun (WGS) entry which is preliminary data.</text>
</comment>
<dbReference type="GO" id="GO:0000976">
    <property type="term" value="F:transcription cis-regulatory region binding"/>
    <property type="evidence" value="ECO:0007669"/>
    <property type="project" value="TreeGrafter"/>
</dbReference>
<dbReference type="PRINTS" id="PR00455">
    <property type="entry name" value="HTHTETR"/>
</dbReference>
<feature type="DNA-binding region" description="H-T-H motif" evidence="4">
    <location>
        <begin position="29"/>
        <end position="48"/>
    </location>
</feature>
<dbReference type="SUPFAM" id="SSF48498">
    <property type="entry name" value="Tetracyclin repressor-like, C-terminal domain"/>
    <property type="match status" value="1"/>
</dbReference>
<evidence type="ECO:0000256" key="2">
    <source>
        <dbReference type="ARBA" id="ARBA00023125"/>
    </source>
</evidence>
<keyword evidence="7" id="KW-1185">Reference proteome</keyword>
<feature type="domain" description="HTH tetR-type" evidence="5">
    <location>
        <begin position="6"/>
        <end position="66"/>
    </location>
</feature>
<gene>
    <name evidence="6" type="ORF">C9I89_04890</name>
</gene>
<name>A0A2T3N3K1_9GAMM</name>
<dbReference type="InterPro" id="IPR009057">
    <property type="entry name" value="Homeodomain-like_sf"/>
</dbReference>
<evidence type="ECO:0000256" key="4">
    <source>
        <dbReference type="PROSITE-ProRule" id="PRU00335"/>
    </source>
</evidence>
<dbReference type="GO" id="GO:0003700">
    <property type="term" value="F:DNA-binding transcription factor activity"/>
    <property type="evidence" value="ECO:0007669"/>
    <property type="project" value="TreeGrafter"/>
</dbReference>
<dbReference type="Proteomes" id="UP000240904">
    <property type="component" value="Unassembled WGS sequence"/>
</dbReference>
<dbReference type="InterPro" id="IPR050109">
    <property type="entry name" value="HTH-type_TetR-like_transc_reg"/>
</dbReference>
<accession>A0A2T3N3K1</accession>
<protein>
    <submittedName>
        <fullName evidence="6">TetR/AcrR family transcriptional regulator</fullName>
    </submittedName>
</protein>
<dbReference type="InterPro" id="IPR001647">
    <property type="entry name" value="HTH_TetR"/>
</dbReference>
<dbReference type="EMBL" id="PYMC01000002">
    <property type="protein sequence ID" value="PSW06855.1"/>
    <property type="molecule type" value="Genomic_DNA"/>
</dbReference>
<evidence type="ECO:0000256" key="1">
    <source>
        <dbReference type="ARBA" id="ARBA00023015"/>
    </source>
</evidence>
<dbReference type="PROSITE" id="PS50977">
    <property type="entry name" value="HTH_TETR_2"/>
    <property type="match status" value="1"/>
</dbReference>
<dbReference type="SUPFAM" id="SSF46689">
    <property type="entry name" value="Homeodomain-like"/>
    <property type="match status" value="1"/>
</dbReference>
<evidence type="ECO:0000313" key="7">
    <source>
        <dbReference type="Proteomes" id="UP000240904"/>
    </source>
</evidence>
<reference evidence="6 7" key="1">
    <citation type="submission" date="2018-03" db="EMBL/GenBank/DDBJ databases">
        <title>Whole genome sequencing of Histamine producing bacteria.</title>
        <authorList>
            <person name="Butler K."/>
        </authorList>
    </citation>
    <scope>NUCLEOTIDE SEQUENCE [LARGE SCALE GENOMIC DNA]</scope>
    <source>
        <strain evidence="6 7">DSM 16190</strain>
    </source>
</reference>
<dbReference type="InterPro" id="IPR039536">
    <property type="entry name" value="TetR_C_Proteobacteria"/>
</dbReference>
<dbReference type="FunFam" id="1.10.10.60:FF:000141">
    <property type="entry name" value="TetR family transcriptional regulator"/>
    <property type="match status" value="1"/>
</dbReference>
<dbReference type="PANTHER" id="PTHR30055">
    <property type="entry name" value="HTH-TYPE TRANSCRIPTIONAL REGULATOR RUTR"/>
    <property type="match status" value="1"/>
</dbReference>
<dbReference type="Pfam" id="PF14246">
    <property type="entry name" value="TetR_C_7"/>
    <property type="match status" value="1"/>
</dbReference>
<organism evidence="6 7">
    <name type="scientific">Photobacterium lipolyticum</name>
    <dbReference type="NCBI Taxonomy" id="266810"/>
    <lineage>
        <taxon>Bacteria</taxon>
        <taxon>Pseudomonadati</taxon>
        <taxon>Pseudomonadota</taxon>
        <taxon>Gammaproteobacteria</taxon>
        <taxon>Vibrionales</taxon>
        <taxon>Vibrionaceae</taxon>
        <taxon>Photobacterium</taxon>
    </lineage>
</organism>
<dbReference type="OrthoDB" id="8535430at2"/>
<dbReference type="Gene3D" id="1.10.357.10">
    <property type="entry name" value="Tetracycline Repressor, domain 2"/>
    <property type="match status" value="1"/>
</dbReference>
<proteinExistence type="predicted"/>
<dbReference type="Gene3D" id="1.10.10.60">
    <property type="entry name" value="Homeodomain-like"/>
    <property type="match status" value="1"/>
</dbReference>